<feature type="transmembrane region" description="Helical" evidence="6">
    <location>
        <begin position="464"/>
        <end position="482"/>
    </location>
</feature>
<evidence type="ECO:0000259" key="7">
    <source>
        <dbReference type="Pfam" id="PF03772"/>
    </source>
</evidence>
<keyword evidence="4 6" id="KW-1133">Transmembrane helix</keyword>
<dbReference type="Pfam" id="PF03772">
    <property type="entry name" value="Competence"/>
    <property type="match status" value="1"/>
</dbReference>
<dbReference type="HOGENOM" id="CLU_010363_8_2_11"/>
<dbReference type="eggNOG" id="COG0658">
    <property type="taxonomic scope" value="Bacteria"/>
</dbReference>
<reference evidence="9" key="1">
    <citation type="submission" date="2009-10" db="EMBL/GenBank/DDBJ databases">
        <title>The complete chromosome of Gordonia bronchialis DSM 43247.</title>
        <authorList>
            <consortium name="US DOE Joint Genome Institute (JGI-PGF)"/>
            <person name="Lucas S."/>
            <person name="Copeland A."/>
            <person name="Lapidus A."/>
            <person name="Glavina del Rio T."/>
            <person name="Dalin E."/>
            <person name="Tice H."/>
            <person name="Bruce D."/>
            <person name="Goodwin L."/>
            <person name="Pitluck S."/>
            <person name="Kyrpides N."/>
            <person name="Mavromatis K."/>
            <person name="Ivanova N."/>
            <person name="Ovchinnikova G."/>
            <person name="Saunders E."/>
            <person name="Brettin T."/>
            <person name="Detter J.C."/>
            <person name="Han C."/>
            <person name="Larimer F."/>
            <person name="Land M."/>
            <person name="Hauser L."/>
            <person name="Markowitz V."/>
            <person name="Cheng J.-F."/>
            <person name="Hugenholtz P."/>
            <person name="Woyke T."/>
            <person name="Wu D."/>
            <person name="Jando M."/>
            <person name="Schneider S."/>
            <person name="Goeker M."/>
            <person name="Klenk H.-P."/>
            <person name="Eisen J.A."/>
        </authorList>
    </citation>
    <scope>NUCLEOTIDE SEQUENCE [LARGE SCALE GENOMIC DNA]</scope>
    <source>
        <strain evidence="9">ATCC 25592 / DSM 43247 / BCRC 13721 / JCM 3198 / KCTC 3076 / NBRC 16047 / NCTC 10667</strain>
    </source>
</reference>
<dbReference type="InterPro" id="IPR052159">
    <property type="entry name" value="Competence_DNA_uptake"/>
</dbReference>
<dbReference type="STRING" id="526226.Gbro_3188"/>
<dbReference type="EMBL" id="CP001802">
    <property type="protein sequence ID" value="ACY22393.1"/>
    <property type="molecule type" value="Genomic_DNA"/>
</dbReference>
<feature type="transmembrane region" description="Helical" evidence="6">
    <location>
        <begin position="286"/>
        <end position="302"/>
    </location>
</feature>
<feature type="transmembrane region" description="Helical" evidence="6">
    <location>
        <begin position="12"/>
        <end position="45"/>
    </location>
</feature>
<sequence length="519" mass="53311">MDLRLLVPAMVVWAVTITGLLAPVQVLATVAIGAGTCCTVCIVACRRGLVAWRMVGLVVVGAGLAATCAVALLIRQEQRLAHPLTEVTGKVTVTMVVRDDPVLIGQERHGRVRARVTVDGIGTRRVPAAAAELTGDVGEFADLLPGQRVRALVRVRPPPRGTVLVASLTASGPPTAIGRPPVHQRVAGSVRDRLQITSSRALSAAAAGLLPGLVIGDVRSLDPSVREQFRDAGLSHLTAVSGSNFAIVCGAVLLAVRAAGASPRVAAVLGAVTIIGFVILVRPSPSVVRAAIMGGVGLLALLSSRRAQAFPALGAAVIGGLLWWPELALAPGFALSVVATAGLVMWAPRLRDRLRGARVPAGLAEVLAMAIAAQVVTAPVVAMVTGTFSVVGVIANLLVAPVVALISVVGTGAAILGALGPPGGIGASVGELLIRGLGPELWWMLWCARTLGSPRWANIPVPDGVAGAAVVALVTATVIVGVREGWCRMTRAPSPTRKALSEWHSRFNRSNDNDSPELS</sequence>
<keyword evidence="9" id="KW-1185">Reference proteome</keyword>
<feature type="transmembrane region" description="Helical" evidence="6">
    <location>
        <begin position="263"/>
        <end position="280"/>
    </location>
</feature>
<evidence type="ECO:0000256" key="5">
    <source>
        <dbReference type="ARBA" id="ARBA00023136"/>
    </source>
</evidence>
<keyword evidence="5 6" id="KW-0472">Membrane</keyword>
<gene>
    <name evidence="8" type="ordered locus">Gbro_3188</name>
</gene>
<dbReference type="NCBIfam" id="TIGR00360">
    <property type="entry name" value="ComEC_N-term"/>
    <property type="match status" value="1"/>
</dbReference>
<evidence type="ECO:0000256" key="1">
    <source>
        <dbReference type="ARBA" id="ARBA00004651"/>
    </source>
</evidence>
<proteinExistence type="predicted"/>
<protein>
    <submittedName>
        <fullName evidence="8">ComEC/Rec2-related protein</fullName>
    </submittedName>
</protein>
<name>D0LC06_GORB4</name>
<feature type="domain" description="ComEC/Rec2-related protein" evidence="7">
    <location>
        <begin position="213"/>
        <end position="480"/>
    </location>
</feature>
<keyword evidence="3 6" id="KW-0812">Transmembrane</keyword>
<evidence type="ECO:0000256" key="4">
    <source>
        <dbReference type="ARBA" id="ARBA00022989"/>
    </source>
</evidence>
<evidence type="ECO:0000313" key="9">
    <source>
        <dbReference type="Proteomes" id="UP000001219"/>
    </source>
</evidence>
<feature type="transmembrane region" description="Helical" evidence="6">
    <location>
        <begin position="394"/>
        <end position="420"/>
    </location>
</feature>
<keyword evidence="2" id="KW-1003">Cell membrane</keyword>
<dbReference type="KEGG" id="gbr:Gbro_3188"/>
<comment type="subcellular location">
    <subcellularLocation>
        <location evidence="1">Cell membrane</location>
        <topology evidence="1">Multi-pass membrane protein</topology>
    </subcellularLocation>
</comment>
<evidence type="ECO:0000313" key="8">
    <source>
        <dbReference type="EMBL" id="ACY22393.1"/>
    </source>
</evidence>
<dbReference type="AlphaFoldDB" id="D0LC06"/>
<organism evidence="8 9">
    <name type="scientific">Gordonia bronchialis (strain ATCC 25592 / DSM 43247 / BCRC 13721 / JCM 3198 / KCTC 3076 / NBRC 16047 / NCTC 10667)</name>
    <name type="common">Rhodococcus bronchialis</name>
    <dbReference type="NCBI Taxonomy" id="526226"/>
    <lineage>
        <taxon>Bacteria</taxon>
        <taxon>Bacillati</taxon>
        <taxon>Actinomycetota</taxon>
        <taxon>Actinomycetes</taxon>
        <taxon>Mycobacteriales</taxon>
        <taxon>Gordoniaceae</taxon>
        <taxon>Gordonia</taxon>
    </lineage>
</organism>
<dbReference type="InterPro" id="IPR004477">
    <property type="entry name" value="ComEC_N"/>
</dbReference>
<evidence type="ECO:0000256" key="6">
    <source>
        <dbReference type="SAM" id="Phobius"/>
    </source>
</evidence>
<dbReference type="PANTHER" id="PTHR30619:SF7">
    <property type="entry name" value="BETA-LACTAMASE DOMAIN PROTEIN"/>
    <property type="match status" value="1"/>
</dbReference>
<dbReference type="PANTHER" id="PTHR30619">
    <property type="entry name" value="DNA INTERNALIZATION/COMPETENCE PROTEIN COMEC/REC2"/>
    <property type="match status" value="1"/>
</dbReference>
<accession>D0LC06</accession>
<reference evidence="8 9" key="2">
    <citation type="journal article" date="2010" name="Stand. Genomic Sci.">
        <title>Complete genome sequence of Gordonia bronchialis type strain (3410).</title>
        <authorList>
            <person name="Ivanova N."/>
            <person name="Sikorski J."/>
            <person name="Jando M."/>
            <person name="Lapidus A."/>
            <person name="Nolan M."/>
            <person name="Lucas S."/>
            <person name="Del Rio T.G."/>
            <person name="Tice H."/>
            <person name="Copeland A."/>
            <person name="Cheng J.F."/>
            <person name="Chen F."/>
            <person name="Bruce D."/>
            <person name="Goodwin L."/>
            <person name="Pitluck S."/>
            <person name="Mavromatis K."/>
            <person name="Ovchinnikova G."/>
            <person name="Pati A."/>
            <person name="Chen A."/>
            <person name="Palaniappan K."/>
            <person name="Land M."/>
            <person name="Hauser L."/>
            <person name="Chang Y.J."/>
            <person name="Jeffries C.D."/>
            <person name="Chain P."/>
            <person name="Saunders E."/>
            <person name="Han C."/>
            <person name="Detter J.C."/>
            <person name="Brettin T."/>
            <person name="Rohde M."/>
            <person name="Goker M."/>
            <person name="Bristow J."/>
            <person name="Eisen J.A."/>
            <person name="Markowitz V."/>
            <person name="Hugenholtz P."/>
            <person name="Klenk H.P."/>
            <person name="Kyrpides N.C."/>
        </authorList>
    </citation>
    <scope>NUCLEOTIDE SEQUENCE [LARGE SCALE GENOMIC DNA]</scope>
    <source>
        <strain evidence="9">ATCC 25592 / DSM 43247 / BCRC 13721 / JCM 3198 / KCTC 3076 / NBRC 16047 / NCTC 10667</strain>
    </source>
</reference>
<dbReference type="RefSeq" id="WP_012834909.1">
    <property type="nucleotide sequence ID" value="NC_013441.1"/>
</dbReference>
<feature type="transmembrane region" description="Helical" evidence="6">
    <location>
        <begin position="359"/>
        <end position="382"/>
    </location>
</feature>
<feature type="transmembrane region" description="Helical" evidence="6">
    <location>
        <begin position="233"/>
        <end position="256"/>
    </location>
</feature>
<dbReference type="GO" id="GO:0005886">
    <property type="term" value="C:plasma membrane"/>
    <property type="evidence" value="ECO:0007669"/>
    <property type="project" value="UniProtKB-SubCell"/>
</dbReference>
<evidence type="ECO:0000256" key="2">
    <source>
        <dbReference type="ARBA" id="ARBA00022475"/>
    </source>
</evidence>
<dbReference type="Proteomes" id="UP000001219">
    <property type="component" value="Chromosome"/>
</dbReference>
<dbReference type="OrthoDB" id="7177610at2"/>
<evidence type="ECO:0000256" key="3">
    <source>
        <dbReference type="ARBA" id="ARBA00022692"/>
    </source>
</evidence>
<feature type="transmembrane region" description="Helical" evidence="6">
    <location>
        <begin position="51"/>
        <end position="74"/>
    </location>
</feature>